<comment type="caution">
    <text evidence="2">The sequence shown here is derived from an EMBL/GenBank/DDBJ whole genome shotgun (WGS) entry which is preliminary data.</text>
</comment>
<keyword evidence="2" id="KW-0413">Isomerase</keyword>
<dbReference type="Gene3D" id="3.20.20.150">
    <property type="entry name" value="Divalent-metal-dependent TIM barrel enzymes"/>
    <property type="match status" value="1"/>
</dbReference>
<dbReference type="PANTHER" id="PTHR12110">
    <property type="entry name" value="HYDROXYPYRUVATE ISOMERASE"/>
    <property type="match status" value="1"/>
</dbReference>
<keyword evidence="3" id="KW-1185">Reference proteome</keyword>
<dbReference type="Proteomes" id="UP000612585">
    <property type="component" value="Unassembled WGS sequence"/>
</dbReference>
<name>A0A8J3Z4M5_9ACTN</name>
<dbReference type="RefSeq" id="WP_203990655.1">
    <property type="nucleotide sequence ID" value="NZ_BOPG01000012.1"/>
</dbReference>
<dbReference type="SUPFAM" id="SSF51658">
    <property type="entry name" value="Xylose isomerase-like"/>
    <property type="match status" value="1"/>
</dbReference>
<proteinExistence type="predicted"/>
<evidence type="ECO:0000313" key="2">
    <source>
        <dbReference type="EMBL" id="GIJ54875.1"/>
    </source>
</evidence>
<dbReference type="InterPro" id="IPR036237">
    <property type="entry name" value="Xyl_isomerase-like_sf"/>
</dbReference>
<feature type="domain" description="Xylose isomerase-like TIM barrel" evidence="1">
    <location>
        <begin position="29"/>
        <end position="234"/>
    </location>
</feature>
<dbReference type="InterPro" id="IPR050312">
    <property type="entry name" value="IolE/XylAMocC-like"/>
</dbReference>
<dbReference type="PANTHER" id="PTHR12110:SF52">
    <property type="entry name" value="XYLOSE ISOMERASE"/>
    <property type="match status" value="1"/>
</dbReference>
<accession>A0A8J3Z4M5</accession>
<gene>
    <name evidence="2" type="ORF">Vau01_023910</name>
</gene>
<dbReference type="Pfam" id="PF01261">
    <property type="entry name" value="AP_endonuc_2"/>
    <property type="match status" value="1"/>
</dbReference>
<evidence type="ECO:0000259" key="1">
    <source>
        <dbReference type="Pfam" id="PF01261"/>
    </source>
</evidence>
<protein>
    <submittedName>
        <fullName evidence="2">Sugar phosphate isomerase</fullName>
    </submittedName>
</protein>
<dbReference type="EMBL" id="BOPG01000012">
    <property type="protein sequence ID" value="GIJ54875.1"/>
    <property type="molecule type" value="Genomic_DNA"/>
</dbReference>
<reference evidence="2" key="1">
    <citation type="submission" date="2021-01" db="EMBL/GenBank/DDBJ databases">
        <title>Whole genome shotgun sequence of Virgisporangium aurantiacum NBRC 16421.</title>
        <authorList>
            <person name="Komaki H."/>
            <person name="Tamura T."/>
        </authorList>
    </citation>
    <scope>NUCLEOTIDE SEQUENCE</scope>
    <source>
        <strain evidence="2">NBRC 16421</strain>
    </source>
</reference>
<dbReference type="GO" id="GO:0016853">
    <property type="term" value="F:isomerase activity"/>
    <property type="evidence" value="ECO:0007669"/>
    <property type="project" value="UniProtKB-KW"/>
</dbReference>
<sequence length="261" mass="28950">MTIGLSTYAFFWQWHPTSPEPIDLADMIDRTADLGATLFQICDYPLVEEYDAAALRALRTRAERRDVELELGTRGVAPDHLARYLDLARALDVTLVRSMLTTDRDNAVSALRQALPAFEKAGVTVALETYEKVPTATLVDVVVAVDSPALGICLDPANCVAALEHPTDTVEKTAPWVRNIHVKDFAFTRKDGWVGFTLAGCPLGEGLLDYPAMVAAVRPAEHGVNQVIEHWLPWQGDSRTTRDLENHWTATNLDTLRSWNQ</sequence>
<dbReference type="InterPro" id="IPR013022">
    <property type="entry name" value="Xyl_isomerase-like_TIM-brl"/>
</dbReference>
<organism evidence="2 3">
    <name type="scientific">Virgisporangium aurantiacum</name>
    <dbReference type="NCBI Taxonomy" id="175570"/>
    <lineage>
        <taxon>Bacteria</taxon>
        <taxon>Bacillati</taxon>
        <taxon>Actinomycetota</taxon>
        <taxon>Actinomycetes</taxon>
        <taxon>Micromonosporales</taxon>
        <taxon>Micromonosporaceae</taxon>
        <taxon>Virgisporangium</taxon>
    </lineage>
</organism>
<dbReference type="AlphaFoldDB" id="A0A8J3Z4M5"/>
<evidence type="ECO:0000313" key="3">
    <source>
        <dbReference type="Proteomes" id="UP000612585"/>
    </source>
</evidence>